<evidence type="ECO:0000313" key="2">
    <source>
        <dbReference type="Proteomes" id="UP000070355"/>
    </source>
</evidence>
<name>A0A134A5X5_9BACL</name>
<reference evidence="2" key="1">
    <citation type="submission" date="2016-01" db="EMBL/GenBank/DDBJ databases">
        <authorList>
            <person name="Mitreva M."/>
            <person name="Pepin K.H."/>
            <person name="Mihindukulasuriya K.A."/>
            <person name="Fulton R."/>
            <person name="Fronick C."/>
            <person name="O'Laughlin M."/>
            <person name="Miner T."/>
            <person name="Herter B."/>
            <person name="Rosa B.A."/>
            <person name="Cordes M."/>
            <person name="Tomlinson C."/>
            <person name="Wollam A."/>
            <person name="Palsikar V.B."/>
            <person name="Mardis E.R."/>
            <person name="Wilson R.K."/>
        </authorList>
    </citation>
    <scope>NUCLEOTIDE SEQUENCE [LARGE SCALE GENOMIC DNA]</scope>
    <source>
        <strain evidence="2">DNF01167</strain>
    </source>
</reference>
<evidence type="ECO:0000313" key="1">
    <source>
        <dbReference type="EMBL" id="KXB63099.1"/>
    </source>
</evidence>
<dbReference type="EMBL" id="LSDC01000018">
    <property type="protein sequence ID" value="KXB63099.1"/>
    <property type="molecule type" value="Genomic_DNA"/>
</dbReference>
<organism evidence="1 2">
    <name type="scientific">Gemella haemolysans</name>
    <dbReference type="NCBI Taxonomy" id="1379"/>
    <lineage>
        <taxon>Bacteria</taxon>
        <taxon>Bacillati</taxon>
        <taxon>Bacillota</taxon>
        <taxon>Bacilli</taxon>
        <taxon>Bacillales</taxon>
        <taxon>Gemellaceae</taxon>
        <taxon>Gemella</taxon>
    </lineage>
</organism>
<dbReference type="Proteomes" id="UP000070355">
    <property type="component" value="Unassembled WGS sequence"/>
</dbReference>
<gene>
    <name evidence="1" type="ORF">HMPREF3186_00285</name>
</gene>
<accession>A0A134A5X5</accession>
<protein>
    <recommendedName>
        <fullName evidence="3">Exonuclease SbcC</fullName>
    </recommendedName>
</protein>
<evidence type="ECO:0008006" key="3">
    <source>
        <dbReference type="Google" id="ProtNLM"/>
    </source>
</evidence>
<sequence length="208" mass="24902">MKFKYHKSYRGFYLLDENKFKRPYQKLDQEKTLKNLGNKTEFNKNEIIEIEDKLVVFFEKNAEQSTKQNNTKKQKNTKKIEEIDFEVLELKYKIPRLLLKKLYSVIAENSKKAAYDLQSVLSVLENITLADSLFSSKVKKIFYYSDSELENLLARYNFDNINVADLKKDIEVNYPSQYISELPIDYKEYEMIFVFYFIIQIELLTILK</sequence>
<dbReference type="STRING" id="1379.HMPREF3186_00285"/>
<dbReference type="AlphaFoldDB" id="A0A134A5X5"/>
<dbReference type="OrthoDB" id="2990238at2"/>
<dbReference type="RefSeq" id="WP_060913580.1">
    <property type="nucleotide sequence ID" value="NZ_JAWFGB010000009.1"/>
</dbReference>
<proteinExistence type="predicted"/>
<comment type="caution">
    <text evidence="1">The sequence shown here is derived from an EMBL/GenBank/DDBJ whole genome shotgun (WGS) entry which is preliminary data.</text>
</comment>
<dbReference type="PATRIC" id="fig|1379.3.peg.281"/>